<dbReference type="Proteomes" id="UP000176558">
    <property type="component" value="Unassembled WGS sequence"/>
</dbReference>
<organism evidence="2 3">
    <name type="scientific">Candidatus Zambryskibacteria bacterium RIFCSPLOWO2_12_FULL_39_23</name>
    <dbReference type="NCBI Taxonomy" id="1802776"/>
    <lineage>
        <taxon>Bacteria</taxon>
        <taxon>Candidatus Zambryskiibacteriota</taxon>
    </lineage>
</organism>
<reference evidence="2 3" key="1">
    <citation type="journal article" date="2016" name="Nat. Commun.">
        <title>Thousands of microbial genomes shed light on interconnected biogeochemical processes in an aquifer system.</title>
        <authorList>
            <person name="Anantharaman K."/>
            <person name="Brown C.T."/>
            <person name="Hug L.A."/>
            <person name="Sharon I."/>
            <person name="Castelle C.J."/>
            <person name="Probst A.J."/>
            <person name="Thomas B.C."/>
            <person name="Singh A."/>
            <person name="Wilkins M.J."/>
            <person name="Karaoz U."/>
            <person name="Brodie E.L."/>
            <person name="Williams K.H."/>
            <person name="Hubbard S.S."/>
            <person name="Banfield J.F."/>
        </authorList>
    </citation>
    <scope>NUCLEOTIDE SEQUENCE [LARGE SCALE GENOMIC DNA]</scope>
</reference>
<feature type="transmembrane region" description="Helical" evidence="1">
    <location>
        <begin position="12"/>
        <end position="34"/>
    </location>
</feature>
<evidence type="ECO:0000313" key="3">
    <source>
        <dbReference type="Proteomes" id="UP000176558"/>
    </source>
</evidence>
<keyword evidence="1" id="KW-1133">Transmembrane helix</keyword>
<feature type="transmembrane region" description="Helical" evidence="1">
    <location>
        <begin position="46"/>
        <end position="72"/>
    </location>
</feature>
<accession>A0A1G2URM3</accession>
<keyword evidence="1" id="KW-0812">Transmembrane</keyword>
<gene>
    <name evidence="2" type="ORF">A3G99_03075</name>
</gene>
<keyword evidence="1" id="KW-0472">Membrane</keyword>
<evidence type="ECO:0000256" key="1">
    <source>
        <dbReference type="SAM" id="Phobius"/>
    </source>
</evidence>
<name>A0A1G2URM3_9BACT</name>
<feature type="transmembrane region" description="Helical" evidence="1">
    <location>
        <begin position="95"/>
        <end position="117"/>
    </location>
</feature>
<protein>
    <submittedName>
        <fullName evidence="2">Uncharacterized protein</fullName>
    </submittedName>
</protein>
<dbReference type="AlphaFoldDB" id="A0A1G2URM3"/>
<evidence type="ECO:0000313" key="2">
    <source>
        <dbReference type="EMBL" id="OHB12054.1"/>
    </source>
</evidence>
<proteinExistence type="predicted"/>
<dbReference type="EMBL" id="MHWT01000023">
    <property type="protein sequence ID" value="OHB12054.1"/>
    <property type="molecule type" value="Genomic_DNA"/>
</dbReference>
<comment type="caution">
    <text evidence="2">The sequence shown here is derived from an EMBL/GenBank/DDBJ whole genome shotgun (WGS) entry which is preliminary data.</text>
</comment>
<sequence>MHPFAIFPELLTFQIVSPFLLRISVGLFIVYLGWRRSKKPYNFTAIFYVASGVLLVLGLYTQITALAAIAILKLDFYWDYWTNRKTVPIPENQKILFGVFIVILISLLLTGPGFLAFDLPL</sequence>